<proteinExistence type="predicted"/>
<comment type="caution">
    <text evidence="1">The sequence shown here is derived from an EMBL/GenBank/DDBJ whole genome shotgun (WGS) entry which is preliminary data.</text>
</comment>
<sequence>MRQFVGDFLWFWRFNFVRRGEGKEEERLLDLYWNWRQLPSFFFCFYFFFLKNDEQIKETVKEKEIFYNYFLNIYL</sequence>
<keyword evidence="2" id="KW-1185">Reference proteome</keyword>
<name>A0ACB0XYV8_MELEN</name>
<evidence type="ECO:0000313" key="2">
    <source>
        <dbReference type="Proteomes" id="UP001497535"/>
    </source>
</evidence>
<dbReference type="Proteomes" id="UP001497535">
    <property type="component" value="Unassembled WGS sequence"/>
</dbReference>
<gene>
    <name evidence="1" type="ORF">MENTE1834_LOCUS5270</name>
</gene>
<dbReference type="EMBL" id="CAVMJV010000004">
    <property type="protein sequence ID" value="CAK5023713.1"/>
    <property type="molecule type" value="Genomic_DNA"/>
</dbReference>
<reference evidence="1" key="1">
    <citation type="submission" date="2023-11" db="EMBL/GenBank/DDBJ databases">
        <authorList>
            <person name="Poullet M."/>
        </authorList>
    </citation>
    <scope>NUCLEOTIDE SEQUENCE</scope>
    <source>
        <strain evidence="1">E1834</strain>
    </source>
</reference>
<evidence type="ECO:0000313" key="1">
    <source>
        <dbReference type="EMBL" id="CAK5023713.1"/>
    </source>
</evidence>
<protein>
    <submittedName>
        <fullName evidence="1">Uncharacterized protein</fullName>
    </submittedName>
</protein>
<organism evidence="1 2">
    <name type="scientific">Meloidogyne enterolobii</name>
    <name type="common">Root-knot nematode worm</name>
    <name type="synonym">Meloidogyne mayaguensis</name>
    <dbReference type="NCBI Taxonomy" id="390850"/>
    <lineage>
        <taxon>Eukaryota</taxon>
        <taxon>Metazoa</taxon>
        <taxon>Ecdysozoa</taxon>
        <taxon>Nematoda</taxon>
        <taxon>Chromadorea</taxon>
        <taxon>Rhabditida</taxon>
        <taxon>Tylenchina</taxon>
        <taxon>Tylenchomorpha</taxon>
        <taxon>Tylenchoidea</taxon>
        <taxon>Meloidogynidae</taxon>
        <taxon>Meloidogyninae</taxon>
        <taxon>Meloidogyne</taxon>
    </lineage>
</organism>
<accession>A0ACB0XYV8</accession>